<dbReference type="PANTHER" id="PTHR14379">
    <property type="entry name" value="LIMKAIN B LKAP"/>
    <property type="match status" value="1"/>
</dbReference>
<feature type="domain" description="NYN" evidence="2">
    <location>
        <begin position="404"/>
        <end position="551"/>
    </location>
</feature>
<dbReference type="GO" id="GO:0005777">
    <property type="term" value="C:peroxisome"/>
    <property type="evidence" value="ECO:0007669"/>
    <property type="project" value="InterPro"/>
</dbReference>
<dbReference type="Pfam" id="PF01936">
    <property type="entry name" value="NYN"/>
    <property type="match status" value="2"/>
</dbReference>
<dbReference type="HOGENOM" id="CLU_375610_0_0_1"/>
<organism evidence="3 4">
    <name type="scientific">Tulasnella calospora MUT 4182</name>
    <dbReference type="NCBI Taxonomy" id="1051891"/>
    <lineage>
        <taxon>Eukaryota</taxon>
        <taxon>Fungi</taxon>
        <taxon>Dikarya</taxon>
        <taxon>Basidiomycota</taxon>
        <taxon>Agaricomycotina</taxon>
        <taxon>Agaricomycetes</taxon>
        <taxon>Cantharellales</taxon>
        <taxon>Tulasnellaceae</taxon>
        <taxon>Tulasnella</taxon>
    </lineage>
</organism>
<reference evidence="3 4" key="1">
    <citation type="submission" date="2014-04" db="EMBL/GenBank/DDBJ databases">
        <authorList>
            <consortium name="DOE Joint Genome Institute"/>
            <person name="Kuo A."/>
            <person name="Girlanda M."/>
            <person name="Perotto S."/>
            <person name="Kohler A."/>
            <person name="Nagy L.G."/>
            <person name="Floudas D."/>
            <person name="Copeland A."/>
            <person name="Barry K.W."/>
            <person name="Cichocki N."/>
            <person name="Veneault-Fourrey C."/>
            <person name="LaButti K."/>
            <person name="Lindquist E.A."/>
            <person name="Lipzen A."/>
            <person name="Lundell T."/>
            <person name="Morin E."/>
            <person name="Murat C."/>
            <person name="Sun H."/>
            <person name="Tunlid A."/>
            <person name="Henrissat B."/>
            <person name="Grigoriev I.V."/>
            <person name="Hibbett D.S."/>
            <person name="Martin F."/>
            <person name="Nordberg H.P."/>
            <person name="Cantor M.N."/>
            <person name="Hua S.X."/>
        </authorList>
    </citation>
    <scope>NUCLEOTIDE SEQUENCE [LARGE SCALE GENOMIC DNA]</scope>
    <source>
        <strain evidence="3 4">MUT 4182</strain>
    </source>
</reference>
<sequence length="739" mass="81226">MNQALVQTGVPDLSFRHPMMEDAVGVFWDYQSCPHPEEYTGNTVIRGIRTLALASGIIKQFNVYVNLEPDPKDAQWAAVFADQVLREELHASGVSVLDCPTMSGNMIIVDILAFALQDHLPTTLVVISADPDLAYGVSLLRQRHFKAVQQRGWPLAEIQIKVASSPNMGWKKTETIAHLEEGVRLGLLIHTVRPQTNKRFERHYYAVEGTLKAKWLQGVPDPIGLLRAQTNLTVDAQEDASGPAGSSTHGIQGKMGARAMDPSLRSIRTTAARISNPRVSDVPDHLRDIINALVQADRSRGWPQEAIGYHLQRRDKKKWKDPEKVLVALEESVRVGLLVRSVGISKKNKNVKLYYAVEDGLKKSWLSIFGRTFPDILVKADSRAMSLFLSSATFPKESSKDGVVGIFWDYESCPSHNTRSIAEALEAIQSVAVASGSINSFNVYVDPDRHSKVWRAASLRQQLHNAGVSVIDCSRQAGKTVADKMMIVDLFAFALRARLPGGVVVISADPDLAYTLSLLRQRRFRVTLISSDTAPLSSGVAFGSQADARFIWNRSPTGQILSSVGNNYVPRIVASTSSPRPNDKPPPSTQPAVQASTVQPPPSGSPNVSQVSPTLQISPLSSSSSIPMADCRTSNPTATGPSSAMGKRNFTRASVPEHLHDLVTVLLKAVRPEGWPEMEIFDQLRHLNKTKWTNPGVVSTYLAEAVTLGIFIQSIALSYKNRRHTYYAVEGTLKKNWRS</sequence>
<feature type="domain" description="NYN" evidence="2">
    <location>
        <begin position="24"/>
        <end position="145"/>
    </location>
</feature>
<dbReference type="Gene3D" id="3.40.50.1010">
    <property type="entry name" value="5'-nuclease"/>
    <property type="match status" value="1"/>
</dbReference>
<dbReference type="InterPro" id="IPR024768">
    <property type="entry name" value="Marf1"/>
</dbReference>
<evidence type="ECO:0000313" key="4">
    <source>
        <dbReference type="Proteomes" id="UP000054248"/>
    </source>
</evidence>
<dbReference type="PANTHER" id="PTHR14379:SF3">
    <property type="entry name" value="MEIOSIS REGULATOR AND MRNA STABILITY FACTOR 1"/>
    <property type="match status" value="1"/>
</dbReference>
<feature type="region of interest" description="Disordered" evidence="1">
    <location>
        <begin position="572"/>
        <end position="648"/>
    </location>
</feature>
<dbReference type="STRING" id="1051891.A0A0C3KU71"/>
<evidence type="ECO:0000313" key="3">
    <source>
        <dbReference type="EMBL" id="KIO25038.1"/>
    </source>
</evidence>
<dbReference type="CDD" id="cd10910">
    <property type="entry name" value="PIN_limkain_b1_N_like"/>
    <property type="match status" value="2"/>
</dbReference>
<keyword evidence="4" id="KW-1185">Reference proteome</keyword>
<proteinExistence type="predicted"/>
<dbReference type="OrthoDB" id="549353at2759"/>
<accession>A0A0C3KU71</accession>
<gene>
    <name evidence="3" type="ORF">M407DRAFT_8599</name>
</gene>
<evidence type="ECO:0000259" key="2">
    <source>
        <dbReference type="Pfam" id="PF01936"/>
    </source>
</evidence>
<evidence type="ECO:0000256" key="1">
    <source>
        <dbReference type="SAM" id="MobiDB-lite"/>
    </source>
</evidence>
<name>A0A0C3KU71_9AGAM</name>
<dbReference type="AlphaFoldDB" id="A0A0C3KU71"/>
<dbReference type="GO" id="GO:1905762">
    <property type="term" value="F:CCR4-NOT complex binding"/>
    <property type="evidence" value="ECO:0007669"/>
    <property type="project" value="TreeGrafter"/>
</dbReference>
<dbReference type="Proteomes" id="UP000054248">
    <property type="component" value="Unassembled WGS sequence"/>
</dbReference>
<dbReference type="InterPro" id="IPR021139">
    <property type="entry name" value="NYN"/>
</dbReference>
<feature type="compositionally biased region" description="Polar residues" evidence="1">
    <location>
        <begin position="632"/>
        <end position="642"/>
    </location>
</feature>
<protein>
    <recommendedName>
        <fullName evidence="2">NYN domain-containing protein</fullName>
    </recommendedName>
</protein>
<dbReference type="GO" id="GO:0004540">
    <property type="term" value="F:RNA nuclease activity"/>
    <property type="evidence" value="ECO:0007669"/>
    <property type="project" value="InterPro"/>
</dbReference>
<feature type="compositionally biased region" description="Low complexity" evidence="1">
    <location>
        <begin position="612"/>
        <end position="627"/>
    </location>
</feature>
<dbReference type="GO" id="GO:0010468">
    <property type="term" value="P:regulation of gene expression"/>
    <property type="evidence" value="ECO:0007669"/>
    <property type="project" value="InterPro"/>
</dbReference>
<reference evidence="4" key="2">
    <citation type="submission" date="2015-01" db="EMBL/GenBank/DDBJ databases">
        <title>Evolutionary Origins and Diversification of the Mycorrhizal Mutualists.</title>
        <authorList>
            <consortium name="DOE Joint Genome Institute"/>
            <consortium name="Mycorrhizal Genomics Consortium"/>
            <person name="Kohler A."/>
            <person name="Kuo A."/>
            <person name="Nagy L.G."/>
            <person name="Floudas D."/>
            <person name="Copeland A."/>
            <person name="Barry K.W."/>
            <person name="Cichocki N."/>
            <person name="Veneault-Fourrey C."/>
            <person name="LaButti K."/>
            <person name="Lindquist E.A."/>
            <person name="Lipzen A."/>
            <person name="Lundell T."/>
            <person name="Morin E."/>
            <person name="Murat C."/>
            <person name="Riley R."/>
            <person name="Ohm R."/>
            <person name="Sun H."/>
            <person name="Tunlid A."/>
            <person name="Henrissat B."/>
            <person name="Grigoriev I.V."/>
            <person name="Hibbett D.S."/>
            <person name="Martin F."/>
        </authorList>
    </citation>
    <scope>NUCLEOTIDE SEQUENCE [LARGE SCALE GENOMIC DNA]</scope>
    <source>
        <strain evidence="4">MUT 4182</strain>
    </source>
</reference>
<dbReference type="EMBL" id="KN823049">
    <property type="protein sequence ID" value="KIO25038.1"/>
    <property type="molecule type" value="Genomic_DNA"/>
</dbReference>